<dbReference type="PANTHER" id="PTHR12358:SF54">
    <property type="entry name" value="SPHINGOSINE KINASE RELATED PROTEIN"/>
    <property type="match status" value="1"/>
</dbReference>
<dbReference type="GO" id="GO:0001727">
    <property type="term" value="F:lipid kinase activity"/>
    <property type="evidence" value="ECO:0007669"/>
    <property type="project" value="TreeGrafter"/>
</dbReference>
<organism evidence="2">
    <name type="scientific">Blastocystis hominis</name>
    <dbReference type="NCBI Taxonomy" id="12968"/>
    <lineage>
        <taxon>Eukaryota</taxon>
        <taxon>Sar</taxon>
        <taxon>Stramenopiles</taxon>
        <taxon>Bigyra</taxon>
        <taxon>Opalozoa</taxon>
        <taxon>Opalinata</taxon>
        <taxon>Blastocystidae</taxon>
        <taxon>Blastocystis</taxon>
    </lineage>
</organism>
<reference evidence="2" key="1">
    <citation type="submission" date="2010-02" db="EMBL/GenBank/DDBJ databases">
        <title>Sequencing and annotation of the Blastocystis hominis genome.</title>
        <authorList>
            <person name="Wincker P."/>
        </authorList>
    </citation>
    <scope>NUCLEOTIDE SEQUENCE</scope>
    <source>
        <strain evidence="2">Singapore isolate B</strain>
    </source>
</reference>
<dbReference type="SUPFAM" id="SSF111331">
    <property type="entry name" value="NAD kinase/diacylglycerol kinase-like"/>
    <property type="match status" value="1"/>
</dbReference>
<dbReference type="EMBL" id="FN668639">
    <property type="protein sequence ID" value="CBK20678.2"/>
    <property type="molecule type" value="Genomic_DNA"/>
</dbReference>
<feature type="domain" description="DAGKc" evidence="1">
    <location>
        <begin position="138"/>
        <end position="270"/>
    </location>
</feature>
<dbReference type="GO" id="GO:0016020">
    <property type="term" value="C:membrane"/>
    <property type="evidence" value="ECO:0007669"/>
    <property type="project" value="GOC"/>
</dbReference>
<dbReference type="InterPro" id="IPR017438">
    <property type="entry name" value="ATP-NAD_kinase_N"/>
</dbReference>
<name>D8LYM3_BLAHO</name>
<evidence type="ECO:0000313" key="2">
    <source>
        <dbReference type="EMBL" id="CBK20678.2"/>
    </source>
</evidence>
<dbReference type="InParanoid" id="D8LYM3"/>
<dbReference type="PANTHER" id="PTHR12358">
    <property type="entry name" value="SPHINGOSINE KINASE"/>
    <property type="match status" value="1"/>
</dbReference>
<dbReference type="PROSITE" id="PS50146">
    <property type="entry name" value="DAGK"/>
    <property type="match status" value="1"/>
</dbReference>
<dbReference type="Gene3D" id="3.40.50.10330">
    <property type="entry name" value="Probable inorganic polyphosphate/atp-NAD kinase, domain 1"/>
    <property type="match status" value="1"/>
</dbReference>
<dbReference type="Pfam" id="PF00781">
    <property type="entry name" value="DAGK_cat"/>
    <property type="match status" value="1"/>
</dbReference>
<dbReference type="InterPro" id="IPR050187">
    <property type="entry name" value="Lipid_Phosphate_FormReg"/>
</dbReference>
<evidence type="ECO:0000313" key="3">
    <source>
        <dbReference type="Proteomes" id="UP000008312"/>
    </source>
</evidence>
<dbReference type="AlphaFoldDB" id="D8LYM3"/>
<dbReference type="Proteomes" id="UP000008312">
    <property type="component" value="Unassembled WGS sequence"/>
</dbReference>
<dbReference type="OrthoDB" id="3853857at2759"/>
<dbReference type="InterPro" id="IPR001206">
    <property type="entry name" value="Diacylglycerol_kinase_cat_dom"/>
</dbReference>
<sequence>MTEERDNSSFHCVDAVVYDSKKKKNPAFDLPQEQIEDDLKGKKMKITFDGVKLVYNKQTILVTDMIAVASSKAKEIIVHSLPRIGEGYRDRYWKKSRIVFSSKNQSSEWFDILNKAIENDRCQHQNCRGPIVEFQNDMRFKRVRVILNPHGGKGDAQQVFNQRVLPLFQIAGIQCDIEITKYAANAKDMALTHEPDKYEGVLLVSGDGLVNEFVNGLMQRVDCCYAIYNTPICHISAGTQNQIAGGMGTRCFETAAYCIIKVSPRFFFQF</sequence>
<keyword evidence="3" id="KW-1185">Reference proteome</keyword>
<dbReference type="RefSeq" id="XP_012894726.1">
    <property type="nucleotide sequence ID" value="XM_013039272.1"/>
</dbReference>
<gene>
    <name evidence="2" type="ORF">GSBLH_T00000966001</name>
</gene>
<dbReference type="InterPro" id="IPR016064">
    <property type="entry name" value="NAD/diacylglycerol_kinase_sf"/>
</dbReference>
<proteinExistence type="predicted"/>
<accession>D8LYM3</accession>
<dbReference type="GO" id="GO:0006665">
    <property type="term" value="P:sphingolipid metabolic process"/>
    <property type="evidence" value="ECO:0007669"/>
    <property type="project" value="TreeGrafter"/>
</dbReference>
<evidence type="ECO:0000259" key="1">
    <source>
        <dbReference type="PROSITE" id="PS50146"/>
    </source>
</evidence>
<dbReference type="GeneID" id="24918251"/>
<protein>
    <recommendedName>
        <fullName evidence="1">DAGKc domain-containing protein</fullName>
    </recommendedName>
</protein>